<proteinExistence type="inferred from homology"/>
<gene>
    <name evidence="7" type="ORF">Poli38472_009464</name>
</gene>
<dbReference type="Proteomes" id="UP000794436">
    <property type="component" value="Unassembled WGS sequence"/>
</dbReference>
<protein>
    <recommendedName>
        <fullName evidence="6">FAD dependent oxidoreductase domain-containing protein</fullName>
    </recommendedName>
</protein>
<keyword evidence="8" id="KW-1185">Reference proteome</keyword>
<evidence type="ECO:0000313" key="7">
    <source>
        <dbReference type="EMBL" id="TMW61971.1"/>
    </source>
</evidence>
<evidence type="ECO:0000256" key="3">
    <source>
        <dbReference type="ARBA" id="ARBA00022630"/>
    </source>
</evidence>
<dbReference type="PANTHER" id="PTHR11530">
    <property type="entry name" value="D-AMINO ACID OXIDASE"/>
    <property type="match status" value="1"/>
</dbReference>
<evidence type="ECO:0000259" key="6">
    <source>
        <dbReference type="Pfam" id="PF01266"/>
    </source>
</evidence>
<dbReference type="GO" id="GO:0019478">
    <property type="term" value="P:D-amino acid catabolic process"/>
    <property type="evidence" value="ECO:0007669"/>
    <property type="project" value="TreeGrafter"/>
</dbReference>
<evidence type="ECO:0000256" key="5">
    <source>
        <dbReference type="ARBA" id="ARBA00023002"/>
    </source>
</evidence>
<keyword evidence="3" id="KW-0285">Flavoprotein</keyword>
<sequence length="428" mass="46930">MQVVVVGGGIIGLATALALLENGFKRVHVLAKSFDDITSHVAGAIWMPFALPAHIDSQQTQKWCEESIEWLAKLYRQHGEAVGIHYVDGDDVSALGTPGVTHPYWAHCVENFRLLTQDEAAAVCPGMTHGSSFRTIIYKPMTLMTWLHEQIRQRGGTFEQRNLESLDDVDCDLLVNCTGVGTKALVGDDSMSPIRGQVLTVQHPSIKRFLMVVHRDGQHTYVLPRPGGELVVGGTVQLNNWSLENSPADIDGIWTRACALVPELASGKILGEHCGLRPGRADGLISDIIALPVRDGDLLDLPSAVSRFLLDVDRNGTQTVVLKKPNTTSSSHTASHLQLPEPSTSLNGIWTRSYALPPTMACRRTLSSHGAMPPKNFYHVQRAVMEATTPHRLLVVLDCPVQSALEQDSVLNRLNRRNMPHIIAQSRL</sequence>
<evidence type="ECO:0000256" key="4">
    <source>
        <dbReference type="ARBA" id="ARBA00022827"/>
    </source>
</evidence>
<dbReference type="GO" id="GO:0005737">
    <property type="term" value="C:cytoplasm"/>
    <property type="evidence" value="ECO:0007669"/>
    <property type="project" value="TreeGrafter"/>
</dbReference>
<dbReference type="SUPFAM" id="SSF54373">
    <property type="entry name" value="FAD-linked reductases, C-terminal domain"/>
    <property type="match status" value="1"/>
</dbReference>
<dbReference type="Pfam" id="PF01266">
    <property type="entry name" value="DAO"/>
    <property type="match status" value="1"/>
</dbReference>
<dbReference type="SUPFAM" id="SSF51971">
    <property type="entry name" value="Nucleotide-binding domain"/>
    <property type="match status" value="1"/>
</dbReference>
<dbReference type="AlphaFoldDB" id="A0A8K1CEI8"/>
<dbReference type="InterPro" id="IPR006076">
    <property type="entry name" value="FAD-dep_OxRdtase"/>
</dbReference>
<comment type="cofactor">
    <cofactor evidence="1">
        <name>FAD</name>
        <dbReference type="ChEBI" id="CHEBI:57692"/>
    </cofactor>
</comment>
<dbReference type="GO" id="GO:0003884">
    <property type="term" value="F:D-amino-acid oxidase activity"/>
    <property type="evidence" value="ECO:0007669"/>
    <property type="project" value="InterPro"/>
</dbReference>
<dbReference type="GO" id="GO:0071949">
    <property type="term" value="F:FAD binding"/>
    <property type="evidence" value="ECO:0007669"/>
    <property type="project" value="InterPro"/>
</dbReference>
<evidence type="ECO:0000256" key="2">
    <source>
        <dbReference type="ARBA" id="ARBA00006730"/>
    </source>
</evidence>
<organism evidence="7 8">
    <name type="scientific">Pythium oligandrum</name>
    <name type="common">Mycoparasitic fungus</name>
    <dbReference type="NCBI Taxonomy" id="41045"/>
    <lineage>
        <taxon>Eukaryota</taxon>
        <taxon>Sar</taxon>
        <taxon>Stramenopiles</taxon>
        <taxon>Oomycota</taxon>
        <taxon>Peronosporomycetes</taxon>
        <taxon>Pythiales</taxon>
        <taxon>Pythiaceae</taxon>
        <taxon>Pythium</taxon>
    </lineage>
</organism>
<dbReference type="Gene3D" id="3.40.50.720">
    <property type="entry name" value="NAD(P)-binding Rossmann-like Domain"/>
    <property type="match status" value="1"/>
</dbReference>
<comment type="similarity">
    <text evidence="2">Belongs to the DAMOX/DASOX family.</text>
</comment>
<comment type="caution">
    <text evidence="7">The sequence shown here is derived from an EMBL/GenBank/DDBJ whole genome shotgun (WGS) entry which is preliminary data.</text>
</comment>
<feature type="domain" description="FAD dependent oxidoreductase" evidence="6">
    <location>
        <begin position="3"/>
        <end position="284"/>
    </location>
</feature>
<dbReference type="InterPro" id="IPR023209">
    <property type="entry name" value="DAO"/>
</dbReference>
<keyword evidence="5" id="KW-0560">Oxidoreductase</keyword>
<evidence type="ECO:0000313" key="8">
    <source>
        <dbReference type="Proteomes" id="UP000794436"/>
    </source>
</evidence>
<evidence type="ECO:0000256" key="1">
    <source>
        <dbReference type="ARBA" id="ARBA00001974"/>
    </source>
</evidence>
<dbReference type="PANTHER" id="PTHR11530:SF11">
    <property type="entry name" value="D-ASPARTATE OXIDASE"/>
    <property type="match status" value="1"/>
</dbReference>
<name>A0A8K1CEI8_PYTOL</name>
<dbReference type="Gene3D" id="3.30.9.10">
    <property type="entry name" value="D-Amino Acid Oxidase, subunit A, domain 2"/>
    <property type="match status" value="1"/>
</dbReference>
<dbReference type="OrthoDB" id="2015447at2759"/>
<reference evidence="7" key="1">
    <citation type="submission" date="2019-03" db="EMBL/GenBank/DDBJ databases">
        <title>Long read genome sequence of the mycoparasitic Pythium oligandrum ATCC 38472 isolated from sugarbeet rhizosphere.</title>
        <authorList>
            <person name="Gaulin E."/>
        </authorList>
    </citation>
    <scope>NUCLEOTIDE SEQUENCE</scope>
    <source>
        <strain evidence="7">ATCC 38472_TT</strain>
    </source>
</reference>
<dbReference type="EMBL" id="SPLM01000074">
    <property type="protein sequence ID" value="TMW61971.1"/>
    <property type="molecule type" value="Genomic_DNA"/>
</dbReference>
<keyword evidence="4" id="KW-0274">FAD</keyword>
<accession>A0A8K1CEI8</accession>